<name>E3BJ67_9VIBR</name>
<reference evidence="3 4" key="1">
    <citation type="journal article" date="2012" name="Int. J. Syst. Evol. Microbiol.">
        <title>Vibrio caribbeanicus sp. nov., isolated from the marine sponge Scleritoderma cyanea.</title>
        <authorList>
            <person name="Hoffmann M."/>
            <person name="Monday S.R."/>
            <person name="Allard M.W."/>
            <person name="Strain E.A."/>
            <person name="Whittaker P."/>
            <person name="Naum M."/>
            <person name="McCarthy P.J."/>
            <person name="Lopez J.V."/>
            <person name="Fischer M."/>
            <person name="Brown E.W."/>
        </authorList>
    </citation>
    <scope>NUCLEOTIDE SEQUENCE [LARGE SCALE GENOMIC DNA]</scope>
    <source>
        <strain evidence="3 4">ATCC BAA-2122</strain>
    </source>
</reference>
<sequence length="314" mass="35425">MKKKFSLVIPVYKNQESIPALLKVIEHMSTELDRDLEVVFVVDGSPDNSFNILSAQLESLQFPAKLISHSRNFGSFAAVRTGLAHCTGEYSCVMAADLQEPVSLFISMFRELSQGECDVVVGTRDSRSDPFLSKVFSSVYWKLYRKFVVPDMPKSGVDVFGCNSVFRKQILSLNESRTSLVALIYWLGFNRIEISYTRSRREFGVSSWTMKKKVEYMLDSVFSFTDLPIKVLLRLGVLGILVSLCLGVLVLLSRFFGLITEPGYSATVVLVMFFGALNLFGLGLAGEYAWRAYENTKQRPQSIIRIMVSNDNKY</sequence>
<dbReference type="GO" id="GO:0016740">
    <property type="term" value="F:transferase activity"/>
    <property type="evidence" value="ECO:0007669"/>
    <property type="project" value="UniProtKB-KW"/>
</dbReference>
<dbReference type="EMBL" id="AEIU01000068">
    <property type="protein sequence ID" value="EFP96993.1"/>
    <property type="molecule type" value="Genomic_DNA"/>
</dbReference>
<accession>E3BJ67</accession>
<dbReference type="GO" id="GO:0005886">
    <property type="term" value="C:plasma membrane"/>
    <property type="evidence" value="ECO:0007669"/>
    <property type="project" value="TreeGrafter"/>
</dbReference>
<dbReference type="InterPro" id="IPR050256">
    <property type="entry name" value="Glycosyltransferase_2"/>
</dbReference>
<keyword evidence="3" id="KW-0808">Transferase</keyword>
<evidence type="ECO:0000256" key="1">
    <source>
        <dbReference type="SAM" id="Phobius"/>
    </source>
</evidence>
<evidence type="ECO:0000313" key="4">
    <source>
        <dbReference type="Proteomes" id="UP000002943"/>
    </source>
</evidence>
<dbReference type="OrthoDB" id="9811884at2"/>
<dbReference type="InterPro" id="IPR001173">
    <property type="entry name" value="Glyco_trans_2-like"/>
</dbReference>
<dbReference type="eggNOG" id="COG0463">
    <property type="taxonomic scope" value="Bacteria"/>
</dbReference>
<evidence type="ECO:0000313" key="3">
    <source>
        <dbReference type="EMBL" id="EFP96993.1"/>
    </source>
</evidence>
<dbReference type="InterPro" id="IPR029044">
    <property type="entry name" value="Nucleotide-diphossugar_trans"/>
</dbReference>
<keyword evidence="4" id="KW-1185">Reference proteome</keyword>
<dbReference type="CDD" id="cd04187">
    <property type="entry name" value="DPM1_like_bac"/>
    <property type="match status" value="1"/>
</dbReference>
<dbReference type="RefSeq" id="WP_009601063.1">
    <property type="nucleotide sequence ID" value="NZ_AEIU01000068.1"/>
</dbReference>
<keyword evidence="1" id="KW-1133">Transmembrane helix</keyword>
<dbReference type="STRING" id="796620.VIBC2010_20295"/>
<dbReference type="AlphaFoldDB" id="E3BJ67"/>
<dbReference type="PANTHER" id="PTHR48090">
    <property type="entry name" value="UNDECAPRENYL-PHOSPHATE 4-DEOXY-4-FORMAMIDO-L-ARABINOSE TRANSFERASE-RELATED"/>
    <property type="match status" value="1"/>
</dbReference>
<dbReference type="PANTHER" id="PTHR48090:SF8">
    <property type="entry name" value="GLYCOSYLTRANSFERASE CSBB-RELATED"/>
    <property type="match status" value="1"/>
</dbReference>
<dbReference type="Pfam" id="PF00535">
    <property type="entry name" value="Glycos_transf_2"/>
    <property type="match status" value="1"/>
</dbReference>
<keyword evidence="1" id="KW-0472">Membrane</keyword>
<evidence type="ECO:0000259" key="2">
    <source>
        <dbReference type="Pfam" id="PF00535"/>
    </source>
</evidence>
<comment type="caution">
    <text evidence="3">The sequence shown here is derived from an EMBL/GenBank/DDBJ whole genome shotgun (WGS) entry which is preliminary data.</text>
</comment>
<feature type="domain" description="Glycosyltransferase 2-like" evidence="2">
    <location>
        <begin position="6"/>
        <end position="171"/>
    </location>
</feature>
<feature type="transmembrane region" description="Helical" evidence="1">
    <location>
        <begin position="231"/>
        <end position="252"/>
    </location>
</feature>
<feature type="transmembrane region" description="Helical" evidence="1">
    <location>
        <begin position="264"/>
        <end position="290"/>
    </location>
</feature>
<dbReference type="Proteomes" id="UP000002943">
    <property type="component" value="Unassembled WGS sequence"/>
</dbReference>
<proteinExistence type="predicted"/>
<dbReference type="Gene3D" id="3.90.550.10">
    <property type="entry name" value="Spore Coat Polysaccharide Biosynthesis Protein SpsA, Chain A"/>
    <property type="match status" value="1"/>
</dbReference>
<organism evidence="3 4">
    <name type="scientific">Vibrio caribbeanicus ATCC BAA-2122</name>
    <dbReference type="NCBI Taxonomy" id="796620"/>
    <lineage>
        <taxon>Bacteria</taxon>
        <taxon>Pseudomonadati</taxon>
        <taxon>Pseudomonadota</taxon>
        <taxon>Gammaproteobacteria</taxon>
        <taxon>Vibrionales</taxon>
        <taxon>Vibrionaceae</taxon>
        <taxon>Vibrio</taxon>
    </lineage>
</organism>
<protein>
    <submittedName>
        <fullName evidence="3">Glycosyl transferase, group 2 family protein</fullName>
    </submittedName>
</protein>
<dbReference type="SUPFAM" id="SSF53448">
    <property type="entry name" value="Nucleotide-diphospho-sugar transferases"/>
    <property type="match status" value="1"/>
</dbReference>
<gene>
    <name evidence="3" type="ORF">VIBC2010_20295</name>
</gene>
<keyword evidence="1" id="KW-0812">Transmembrane</keyword>